<sequence length="244" mass="26821">MQPRSGREVLSIRVDDVLCRSQMVSGQEVHQQAFANAEEDLQLRGPARSRGFDPWNGVQADPRQLGEPTEAVAAPTHSTLAVGTVSCCETQSALLESSPTSVEQQRRECPCKDEVREAGVYFEPEDPLEHESTSLGCCKSSSAHGYCPARGGKGSPSPKMGREGHSGPPPVLKDPHSFCVEQIPAVRHCCLICLWMQGTGSFCPREIPSCFFGAAEDLLTREDAHLWKCCNYWMEPKKQCCNVR</sequence>
<protein>
    <submittedName>
        <fullName evidence="2">Uncharacterized protein</fullName>
    </submittedName>
</protein>
<dbReference type="AlphaFoldDB" id="A0AAV7SC13"/>
<accession>A0AAV7SC13</accession>
<feature type="region of interest" description="Disordered" evidence="1">
    <location>
        <begin position="149"/>
        <end position="168"/>
    </location>
</feature>
<keyword evidence="3" id="KW-1185">Reference proteome</keyword>
<evidence type="ECO:0000313" key="3">
    <source>
        <dbReference type="Proteomes" id="UP001066276"/>
    </source>
</evidence>
<comment type="caution">
    <text evidence="2">The sequence shown here is derived from an EMBL/GenBank/DDBJ whole genome shotgun (WGS) entry which is preliminary data.</text>
</comment>
<evidence type="ECO:0000313" key="2">
    <source>
        <dbReference type="EMBL" id="KAJ1160738.1"/>
    </source>
</evidence>
<organism evidence="2 3">
    <name type="scientific">Pleurodeles waltl</name>
    <name type="common">Iberian ribbed newt</name>
    <dbReference type="NCBI Taxonomy" id="8319"/>
    <lineage>
        <taxon>Eukaryota</taxon>
        <taxon>Metazoa</taxon>
        <taxon>Chordata</taxon>
        <taxon>Craniata</taxon>
        <taxon>Vertebrata</taxon>
        <taxon>Euteleostomi</taxon>
        <taxon>Amphibia</taxon>
        <taxon>Batrachia</taxon>
        <taxon>Caudata</taxon>
        <taxon>Salamandroidea</taxon>
        <taxon>Salamandridae</taxon>
        <taxon>Pleurodelinae</taxon>
        <taxon>Pleurodeles</taxon>
    </lineage>
</organism>
<dbReference type="EMBL" id="JANPWB010000008">
    <property type="protein sequence ID" value="KAJ1160738.1"/>
    <property type="molecule type" value="Genomic_DNA"/>
</dbReference>
<dbReference type="Proteomes" id="UP001066276">
    <property type="component" value="Chromosome 4_2"/>
</dbReference>
<gene>
    <name evidence="2" type="ORF">NDU88_001231</name>
</gene>
<name>A0AAV7SC13_PLEWA</name>
<proteinExistence type="predicted"/>
<reference evidence="2" key="1">
    <citation type="journal article" date="2022" name="bioRxiv">
        <title>Sequencing and chromosome-scale assembly of the giantPleurodeles waltlgenome.</title>
        <authorList>
            <person name="Brown T."/>
            <person name="Elewa A."/>
            <person name="Iarovenko S."/>
            <person name="Subramanian E."/>
            <person name="Araus A.J."/>
            <person name="Petzold A."/>
            <person name="Susuki M."/>
            <person name="Suzuki K.-i.T."/>
            <person name="Hayashi T."/>
            <person name="Toyoda A."/>
            <person name="Oliveira C."/>
            <person name="Osipova E."/>
            <person name="Leigh N.D."/>
            <person name="Simon A."/>
            <person name="Yun M.H."/>
        </authorList>
    </citation>
    <scope>NUCLEOTIDE SEQUENCE</scope>
    <source>
        <strain evidence="2">20211129_DDA</strain>
        <tissue evidence="2">Liver</tissue>
    </source>
</reference>
<evidence type="ECO:0000256" key="1">
    <source>
        <dbReference type="SAM" id="MobiDB-lite"/>
    </source>
</evidence>